<comment type="caution">
    <text evidence="1">The sequence shown here is derived from an EMBL/GenBank/DDBJ whole genome shotgun (WGS) entry which is preliminary data.</text>
</comment>
<evidence type="ECO:0000313" key="1">
    <source>
        <dbReference type="EMBL" id="GGQ45929.1"/>
    </source>
</evidence>
<organism evidence="1 2">
    <name type="scientific">Streptomyces ruber</name>
    <dbReference type="NCBI Taxonomy" id="83378"/>
    <lineage>
        <taxon>Bacteria</taxon>
        <taxon>Bacillati</taxon>
        <taxon>Actinomycetota</taxon>
        <taxon>Actinomycetes</taxon>
        <taxon>Kitasatosporales</taxon>
        <taxon>Streptomycetaceae</taxon>
        <taxon>Streptomyces</taxon>
    </lineage>
</organism>
<gene>
    <name evidence="1" type="ORF">GCM10010145_13290</name>
</gene>
<reference evidence="1" key="2">
    <citation type="submission" date="2020-09" db="EMBL/GenBank/DDBJ databases">
        <authorList>
            <person name="Sun Q."/>
            <person name="Ohkuma M."/>
        </authorList>
    </citation>
    <scope>NUCLEOTIDE SEQUENCE</scope>
    <source>
        <strain evidence="1">JCM 3131</strain>
    </source>
</reference>
<proteinExistence type="predicted"/>
<dbReference type="Proteomes" id="UP000620156">
    <property type="component" value="Unassembled WGS sequence"/>
</dbReference>
<evidence type="ECO:0000313" key="2">
    <source>
        <dbReference type="Proteomes" id="UP000620156"/>
    </source>
</evidence>
<protein>
    <submittedName>
        <fullName evidence="1">Uncharacterized protein</fullName>
    </submittedName>
</protein>
<dbReference type="AlphaFoldDB" id="A0A918B8P7"/>
<dbReference type="EMBL" id="BMQK01000002">
    <property type="protein sequence ID" value="GGQ45929.1"/>
    <property type="molecule type" value="Genomic_DNA"/>
</dbReference>
<name>A0A918B8P7_9ACTN</name>
<reference evidence="1" key="1">
    <citation type="journal article" date="2014" name="Int. J. Syst. Evol. Microbiol.">
        <title>Complete genome sequence of Corynebacterium casei LMG S-19264T (=DSM 44701T), isolated from a smear-ripened cheese.</title>
        <authorList>
            <consortium name="US DOE Joint Genome Institute (JGI-PGF)"/>
            <person name="Walter F."/>
            <person name="Albersmeier A."/>
            <person name="Kalinowski J."/>
            <person name="Ruckert C."/>
        </authorList>
    </citation>
    <scope>NUCLEOTIDE SEQUENCE</scope>
    <source>
        <strain evidence="1">JCM 3131</strain>
    </source>
</reference>
<sequence>MCHMTATSSDRFLWHPGLTVAIYRVNPRTLERTPVRTTILPPADAPALDRGFPPCACPRCARRTDRRGPDARPTAERMG</sequence>
<keyword evidence="2" id="KW-1185">Reference proteome</keyword>
<accession>A0A918B8P7</accession>